<evidence type="ECO:0000256" key="1">
    <source>
        <dbReference type="ARBA" id="ARBA00006347"/>
    </source>
</evidence>
<reference evidence="4" key="1">
    <citation type="submission" date="2025-08" db="UniProtKB">
        <authorList>
            <consortium name="Ensembl"/>
        </authorList>
    </citation>
    <scope>IDENTIFICATION</scope>
</reference>
<dbReference type="Proteomes" id="UP000694424">
    <property type="component" value="Unplaced"/>
</dbReference>
<dbReference type="PANTHER" id="PTHR18929:SF93">
    <property type="entry name" value="PROTEIN DISULFIDE-ISOMERASE A2"/>
    <property type="match status" value="1"/>
</dbReference>
<dbReference type="CDD" id="cd02961">
    <property type="entry name" value="PDI_a_family"/>
    <property type="match status" value="1"/>
</dbReference>
<evidence type="ECO:0000313" key="5">
    <source>
        <dbReference type="Proteomes" id="UP000694424"/>
    </source>
</evidence>
<feature type="region of interest" description="Disordered" evidence="2">
    <location>
        <begin position="83"/>
        <end position="113"/>
    </location>
</feature>
<dbReference type="SUPFAM" id="SSF52833">
    <property type="entry name" value="Thioredoxin-like"/>
    <property type="match status" value="1"/>
</dbReference>
<dbReference type="InterPro" id="IPR036249">
    <property type="entry name" value="Thioredoxin-like_sf"/>
</dbReference>
<dbReference type="GO" id="GO:0005783">
    <property type="term" value="C:endoplasmic reticulum"/>
    <property type="evidence" value="ECO:0007669"/>
    <property type="project" value="TreeGrafter"/>
</dbReference>
<accession>A0A8B9S7D8</accession>
<proteinExistence type="inferred from homology"/>
<name>A0A8B9S7D8_APTOW</name>
<dbReference type="AlphaFoldDB" id="A0A8B9S7D8"/>
<dbReference type="PROSITE" id="PS00194">
    <property type="entry name" value="THIOREDOXIN_1"/>
    <property type="match status" value="1"/>
</dbReference>
<dbReference type="InterPro" id="IPR017937">
    <property type="entry name" value="Thioredoxin_CS"/>
</dbReference>
<sequence>KVWAGLRCPCSAALVPLLSDELGEEDGVLVLHEHNFARALREHRLLLVEFYAPWCGHCQALAPQFARAAAILRNESGEATWLSWQPGDRARPGHHHSAPFFPVAPDDRVQEQP</sequence>
<evidence type="ECO:0000256" key="2">
    <source>
        <dbReference type="SAM" id="MobiDB-lite"/>
    </source>
</evidence>
<dbReference type="GO" id="GO:0034976">
    <property type="term" value="P:response to endoplasmic reticulum stress"/>
    <property type="evidence" value="ECO:0007669"/>
    <property type="project" value="TreeGrafter"/>
</dbReference>
<protein>
    <recommendedName>
        <fullName evidence="3">Thioredoxin domain-containing protein</fullName>
    </recommendedName>
</protein>
<dbReference type="InterPro" id="IPR013766">
    <property type="entry name" value="Thioredoxin_domain"/>
</dbReference>
<dbReference type="PANTHER" id="PTHR18929">
    <property type="entry name" value="PROTEIN DISULFIDE ISOMERASE"/>
    <property type="match status" value="1"/>
</dbReference>
<dbReference type="Ensembl" id="ENSAOWT00000011258.1">
    <property type="protein sequence ID" value="ENSAOWP00000009925.1"/>
    <property type="gene ID" value="ENSAOWG00000006809.1"/>
</dbReference>
<dbReference type="Pfam" id="PF00085">
    <property type="entry name" value="Thioredoxin"/>
    <property type="match status" value="1"/>
</dbReference>
<comment type="similarity">
    <text evidence="1">Belongs to the protein disulfide isomerase family.</text>
</comment>
<feature type="domain" description="Thioredoxin" evidence="3">
    <location>
        <begin position="28"/>
        <end position="73"/>
    </location>
</feature>
<dbReference type="GO" id="GO:0006457">
    <property type="term" value="P:protein folding"/>
    <property type="evidence" value="ECO:0007669"/>
    <property type="project" value="TreeGrafter"/>
</dbReference>
<evidence type="ECO:0000313" key="4">
    <source>
        <dbReference type="Ensembl" id="ENSAOWP00000009925.1"/>
    </source>
</evidence>
<dbReference type="Gene3D" id="3.40.30.10">
    <property type="entry name" value="Glutaredoxin"/>
    <property type="match status" value="1"/>
</dbReference>
<keyword evidence="5" id="KW-1185">Reference proteome</keyword>
<organism evidence="4 5">
    <name type="scientific">Apteryx owenii</name>
    <name type="common">Little spotted kiwi</name>
    <dbReference type="NCBI Taxonomy" id="8824"/>
    <lineage>
        <taxon>Eukaryota</taxon>
        <taxon>Metazoa</taxon>
        <taxon>Chordata</taxon>
        <taxon>Craniata</taxon>
        <taxon>Vertebrata</taxon>
        <taxon>Euteleostomi</taxon>
        <taxon>Archelosauria</taxon>
        <taxon>Archosauria</taxon>
        <taxon>Dinosauria</taxon>
        <taxon>Saurischia</taxon>
        <taxon>Theropoda</taxon>
        <taxon>Coelurosauria</taxon>
        <taxon>Aves</taxon>
        <taxon>Palaeognathae</taxon>
        <taxon>Apterygiformes</taxon>
        <taxon>Apterygidae</taxon>
        <taxon>Apteryx</taxon>
    </lineage>
</organism>
<reference evidence="4" key="2">
    <citation type="submission" date="2025-09" db="UniProtKB">
        <authorList>
            <consortium name="Ensembl"/>
        </authorList>
    </citation>
    <scope>IDENTIFICATION</scope>
</reference>
<evidence type="ECO:0000259" key="3">
    <source>
        <dbReference type="Pfam" id="PF00085"/>
    </source>
</evidence>